<feature type="active site" evidence="4">
    <location>
        <position position="20"/>
    </location>
</feature>
<evidence type="ECO:0000256" key="5">
    <source>
        <dbReference type="RuleBase" id="RU004168"/>
    </source>
</evidence>
<name>A0A7T6AQD4_9BACT</name>
<reference evidence="7 8" key="1">
    <citation type="submission" date="2020-05" db="EMBL/GenBank/DDBJ databases">
        <title>Complete genome of Desulfobulbus oligotrophicus.</title>
        <authorList>
            <person name="Podar M."/>
        </authorList>
    </citation>
    <scope>NUCLEOTIDE SEQUENCE [LARGE SCALE GENOMIC DNA]</scope>
    <source>
        <strain evidence="7 8">Prop6</strain>
    </source>
</reference>
<dbReference type="InterPro" id="IPR017968">
    <property type="entry name" value="Acylphosphatase_CS"/>
</dbReference>
<dbReference type="InterPro" id="IPR036046">
    <property type="entry name" value="Acylphosphatase-like_dom_sf"/>
</dbReference>
<dbReference type="PANTHER" id="PTHR47268:SF4">
    <property type="entry name" value="ACYLPHOSPHATASE"/>
    <property type="match status" value="1"/>
</dbReference>
<protein>
    <recommendedName>
        <fullName evidence="2 4">acylphosphatase</fullName>
        <ecNumber evidence="2 4">3.6.1.7</ecNumber>
    </recommendedName>
</protein>
<dbReference type="PROSITE" id="PS00151">
    <property type="entry name" value="ACYLPHOSPHATASE_2"/>
    <property type="match status" value="1"/>
</dbReference>
<keyword evidence="8" id="KW-1185">Reference proteome</keyword>
<dbReference type="RefSeq" id="WP_199264239.1">
    <property type="nucleotide sequence ID" value="NZ_CP054140.1"/>
</dbReference>
<dbReference type="Pfam" id="PF00708">
    <property type="entry name" value="Acylphosphatase"/>
    <property type="match status" value="1"/>
</dbReference>
<evidence type="ECO:0000313" key="8">
    <source>
        <dbReference type="Proteomes" id="UP000596092"/>
    </source>
</evidence>
<dbReference type="KEGG" id="dog:HP555_05835"/>
<evidence type="ECO:0000256" key="1">
    <source>
        <dbReference type="ARBA" id="ARBA00005614"/>
    </source>
</evidence>
<evidence type="ECO:0000259" key="6">
    <source>
        <dbReference type="PROSITE" id="PS51160"/>
    </source>
</evidence>
<dbReference type="Proteomes" id="UP000596092">
    <property type="component" value="Chromosome"/>
</dbReference>
<dbReference type="InterPro" id="IPR001792">
    <property type="entry name" value="Acylphosphatase-like_dom"/>
</dbReference>
<evidence type="ECO:0000256" key="3">
    <source>
        <dbReference type="ARBA" id="ARBA00047645"/>
    </source>
</evidence>
<evidence type="ECO:0000256" key="2">
    <source>
        <dbReference type="ARBA" id="ARBA00012150"/>
    </source>
</evidence>
<dbReference type="SUPFAM" id="SSF54975">
    <property type="entry name" value="Acylphosphatase/BLUF domain-like"/>
    <property type="match status" value="1"/>
</dbReference>
<sequence>MNTKRIRAVIYGRVQRVAFREYTRQEANRLGLSGWVKNQADGTVAVLCEGEASRVDTLVSWLSVGSPFAVVSHVECVEENFQGEYATFVIRY</sequence>
<dbReference type="PROSITE" id="PS51160">
    <property type="entry name" value="ACYLPHOSPHATASE_3"/>
    <property type="match status" value="1"/>
</dbReference>
<dbReference type="Gene3D" id="3.30.70.100">
    <property type="match status" value="1"/>
</dbReference>
<evidence type="ECO:0000313" key="7">
    <source>
        <dbReference type="EMBL" id="QQG65418.1"/>
    </source>
</evidence>
<evidence type="ECO:0000256" key="4">
    <source>
        <dbReference type="PROSITE-ProRule" id="PRU00520"/>
    </source>
</evidence>
<dbReference type="EMBL" id="CP054140">
    <property type="protein sequence ID" value="QQG65418.1"/>
    <property type="molecule type" value="Genomic_DNA"/>
</dbReference>
<feature type="active site" evidence="4">
    <location>
        <position position="38"/>
    </location>
</feature>
<proteinExistence type="inferred from homology"/>
<dbReference type="GO" id="GO:0003998">
    <property type="term" value="F:acylphosphatase activity"/>
    <property type="evidence" value="ECO:0007669"/>
    <property type="project" value="UniProtKB-EC"/>
</dbReference>
<feature type="domain" description="Acylphosphatase-like" evidence="6">
    <location>
        <begin position="5"/>
        <end position="92"/>
    </location>
</feature>
<dbReference type="PANTHER" id="PTHR47268">
    <property type="entry name" value="ACYLPHOSPHATASE"/>
    <property type="match status" value="1"/>
</dbReference>
<accession>A0A7T6AQD4</accession>
<keyword evidence="4" id="KW-0378">Hydrolase</keyword>
<dbReference type="AlphaFoldDB" id="A0A7T6AQD4"/>
<comment type="catalytic activity">
    <reaction evidence="3 4">
        <text>an acyl phosphate + H2O = a carboxylate + phosphate + H(+)</text>
        <dbReference type="Rhea" id="RHEA:14965"/>
        <dbReference type="ChEBI" id="CHEBI:15377"/>
        <dbReference type="ChEBI" id="CHEBI:15378"/>
        <dbReference type="ChEBI" id="CHEBI:29067"/>
        <dbReference type="ChEBI" id="CHEBI:43474"/>
        <dbReference type="ChEBI" id="CHEBI:59918"/>
        <dbReference type="EC" id="3.6.1.7"/>
    </reaction>
</comment>
<comment type="similarity">
    <text evidence="1 5">Belongs to the acylphosphatase family.</text>
</comment>
<dbReference type="PRINTS" id="PR00112">
    <property type="entry name" value="ACYLPHPHTASE"/>
</dbReference>
<dbReference type="InterPro" id="IPR020456">
    <property type="entry name" value="Acylphosphatase"/>
</dbReference>
<organism evidence="7 8">
    <name type="scientific">Desulfobulbus oligotrophicus</name>
    <dbReference type="NCBI Taxonomy" id="1909699"/>
    <lineage>
        <taxon>Bacteria</taxon>
        <taxon>Pseudomonadati</taxon>
        <taxon>Thermodesulfobacteriota</taxon>
        <taxon>Desulfobulbia</taxon>
        <taxon>Desulfobulbales</taxon>
        <taxon>Desulfobulbaceae</taxon>
        <taxon>Desulfobulbus</taxon>
    </lineage>
</organism>
<dbReference type="EC" id="3.6.1.7" evidence="2 4"/>
<gene>
    <name evidence="7" type="ORF">HP555_05835</name>
</gene>